<evidence type="ECO:0000259" key="5">
    <source>
        <dbReference type="Pfam" id="PF04666"/>
    </source>
</evidence>
<dbReference type="EMBL" id="OU963871">
    <property type="protein sequence ID" value="CAH0383069.1"/>
    <property type="molecule type" value="Genomic_DNA"/>
</dbReference>
<dbReference type="PANTHER" id="PTHR12062">
    <property type="entry name" value="N-ACETYLGLUCOSAMINYLTRANSFERASE VI"/>
    <property type="match status" value="1"/>
</dbReference>
<evidence type="ECO:0000256" key="1">
    <source>
        <dbReference type="ARBA" id="ARBA00004922"/>
    </source>
</evidence>
<keyword evidence="4" id="KW-0812">Transmembrane</keyword>
<dbReference type="Proteomes" id="UP001152759">
    <property type="component" value="Chromosome 10"/>
</dbReference>
<protein>
    <recommendedName>
        <fullName evidence="9">Alpha-1,3-mannosyl-glycoprotein 4-beta-N-acetylglucosaminyltransferase B</fullName>
    </recommendedName>
</protein>
<dbReference type="OrthoDB" id="2016523at2759"/>
<dbReference type="PANTHER" id="PTHR12062:SF9">
    <property type="entry name" value="ALPHA-1,3-MANNOSYL-GLYCOPROTEIN 4-BETA-N-ACETYLGLUCOSAMINYLTRANSFERASE A, ISOFORM A"/>
    <property type="match status" value="1"/>
</dbReference>
<dbReference type="GO" id="GO:0008375">
    <property type="term" value="F:acetylglucosaminyltransferase activity"/>
    <property type="evidence" value="ECO:0007669"/>
    <property type="project" value="TreeGrafter"/>
</dbReference>
<evidence type="ECO:0000256" key="3">
    <source>
        <dbReference type="ARBA" id="ARBA00022679"/>
    </source>
</evidence>
<dbReference type="Pfam" id="PF23524">
    <property type="entry name" value="MGAT4A_C"/>
    <property type="match status" value="1"/>
</dbReference>
<evidence type="ECO:0008006" key="9">
    <source>
        <dbReference type="Google" id="ProtNLM"/>
    </source>
</evidence>
<sequence length="534" mass="61219">MSSSLTLPRRKHLLALLALVFIPCAIYVFVSEPDLKLQEQLLTERLAELQVKLEYLDGMLHSQEIDVHGMEQQVPLPGEDWLDNSTDSKLFYSTLKNASSVSALNPPLKLPSVYQFLTHLVNVPHLRPAYITSKGRRGVKIILGVPTVKRSNQSYLLTTLQNLLESMSPEEQNETLIVVLIAEVDAKYVISVANDVKAQFPEAIESGLIDIISPPLHYYPEFSSLRRTLDDDPERVKWRSKQNLDYAFLMMYAQSRGMFYVQLEDDILAKTNFITTMKSVALKAIVRRQNWFVLDFCQLGFIGKMFKCFELPWIIQFFIMFFNDKPCDWLLENIIHTKVCRLDDDDKKCKKRKAKIWVQYEPSLFQHIGTTSSLKGKIQTLKDKRFGKLQLYKSHSNPSAECYTTVKAYKIHTLQKAYLGESFFWGLTPQPNDVFMFKFKVPIRLKRYLLRSGNAEHPSDLLSNTTVEIFPVKSSISTNPSNTSIVIGKFNNKGIAEGTVPLEVGPVDELRLTVHSESDHWVILSEILIETDNR</sequence>
<organism evidence="7 8">
    <name type="scientific">Bemisia tabaci</name>
    <name type="common">Sweetpotato whitefly</name>
    <name type="synonym">Aleurodes tabaci</name>
    <dbReference type="NCBI Taxonomy" id="7038"/>
    <lineage>
        <taxon>Eukaryota</taxon>
        <taxon>Metazoa</taxon>
        <taxon>Ecdysozoa</taxon>
        <taxon>Arthropoda</taxon>
        <taxon>Hexapoda</taxon>
        <taxon>Insecta</taxon>
        <taxon>Pterygota</taxon>
        <taxon>Neoptera</taxon>
        <taxon>Paraneoptera</taxon>
        <taxon>Hemiptera</taxon>
        <taxon>Sternorrhyncha</taxon>
        <taxon>Aleyrodoidea</taxon>
        <taxon>Aleyrodidae</taxon>
        <taxon>Aleyrodinae</taxon>
        <taxon>Bemisia</taxon>
    </lineage>
</organism>
<dbReference type="InterPro" id="IPR056576">
    <property type="entry name" value="MGAT4_A/B/C_C"/>
</dbReference>
<keyword evidence="4" id="KW-0472">Membrane</keyword>
<reference evidence="7" key="1">
    <citation type="submission" date="2021-12" db="EMBL/GenBank/DDBJ databases">
        <authorList>
            <person name="King R."/>
        </authorList>
    </citation>
    <scope>NUCLEOTIDE SEQUENCE</scope>
</reference>
<keyword evidence="8" id="KW-1185">Reference proteome</keyword>
<dbReference type="Pfam" id="PF04666">
    <property type="entry name" value="MGAT4_cons"/>
    <property type="match status" value="1"/>
</dbReference>
<proteinExistence type="predicted"/>
<dbReference type="AlphaFoldDB" id="A0A9P0EZ95"/>
<gene>
    <name evidence="7" type="ORF">BEMITA_LOCUS2549</name>
</gene>
<dbReference type="GO" id="GO:0005793">
    <property type="term" value="C:endoplasmic reticulum-Golgi intermediate compartment"/>
    <property type="evidence" value="ECO:0007669"/>
    <property type="project" value="TreeGrafter"/>
</dbReference>
<feature type="domain" description="MGAT4 A/B/C C-terminal" evidence="6">
    <location>
        <begin position="400"/>
        <end position="526"/>
    </location>
</feature>
<keyword evidence="4" id="KW-1133">Transmembrane helix</keyword>
<dbReference type="InterPro" id="IPR057279">
    <property type="entry name" value="MGAT4"/>
</dbReference>
<evidence type="ECO:0000259" key="6">
    <source>
        <dbReference type="Pfam" id="PF23524"/>
    </source>
</evidence>
<evidence type="ECO:0000313" key="7">
    <source>
        <dbReference type="EMBL" id="CAH0383069.1"/>
    </source>
</evidence>
<feature type="domain" description="MGAT4 conserved region" evidence="5">
    <location>
        <begin position="115"/>
        <end position="386"/>
    </location>
</feature>
<accession>A0A9P0EZ95</accession>
<dbReference type="InterPro" id="IPR006759">
    <property type="entry name" value="Glyco_transf_54"/>
</dbReference>
<evidence type="ECO:0000256" key="4">
    <source>
        <dbReference type="SAM" id="Phobius"/>
    </source>
</evidence>
<name>A0A9P0EZ95_BEMTA</name>
<dbReference type="GO" id="GO:0005795">
    <property type="term" value="C:Golgi stack"/>
    <property type="evidence" value="ECO:0007669"/>
    <property type="project" value="TreeGrafter"/>
</dbReference>
<comment type="pathway">
    <text evidence="1">Protein modification; protein glycosylation.</text>
</comment>
<evidence type="ECO:0000256" key="2">
    <source>
        <dbReference type="ARBA" id="ARBA00022676"/>
    </source>
</evidence>
<evidence type="ECO:0000313" key="8">
    <source>
        <dbReference type="Proteomes" id="UP001152759"/>
    </source>
</evidence>
<dbReference type="KEGG" id="btab:109037685"/>
<dbReference type="GO" id="GO:0005783">
    <property type="term" value="C:endoplasmic reticulum"/>
    <property type="evidence" value="ECO:0007669"/>
    <property type="project" value="TreeGrafter"/>
</dbReference>
<keyword evidence="3" id="KW-0808">Transferase</keyword>
<dbReference type="GO" id="GO:0006487">
    <property type="term" value="P:protein N-linked glycosylation"/>
    <property type="evidence" value="ECO:0007669"/>
    <property type="project" value="TreeGrafter"/>
</dbReference>
<keyword evidence="2" id="KW-0328">Glycosyltransferase</keyword>
<feature type="transmembrane region" description="Helical" evidence="4">
    <location>
        <begin position="12"/>
        <end position="30"/>
    </location>
</feature>